<dbReference type="InterPro" id="IPR036922">
    <property type="entry name" value="Rieske_2Fe-2S_sf"/>
</dbReference>
<feature type="domain" description="Rieske" evidence="7">
    <location>
        <begin position="185"/>
        <end position="284"/>
    </location>
</feature>
<keyword evidence="6" id="KW-1133">Transmembrane helix</keyword>
<accession>A0A7L5AIC1</accession>
<feature type="transmembrane region" description="Helical" evidence="6">
    <location>
        <begin position="82"/>
        <end position="100"/>
    </location>
</feature>
<organism evidence="8 9">
    <name type="scientific">Marisediminicola antarctica</name>
    <dbReference type="NCBI Taxonomy" id="674079"/>
    <lineage>
        <taxon>Bacteria</taxon>
        <taxon>Bacillati</taxon>
        <taxon>Actinomycetota</taxon>
        <taxon>Actinomycetes</taxon>
        <taxon>Micrococcales</taxon>
        <taxon>Microbacteriaceae</taxon>
        <taxon>Marisediminicola</taxon>
    </lineage>
</organism>
<keyword evidence="9" id="KW-1185">Reference proteome</keyword>
<dbReference type="PANTHER" id="PTHR21266">
    <property type="entry name" value="IRON-SULFUR DOMAIN CONTAINING PROTEIN"/>
    <property type="match status" value="1"/>
</dbReference>
<feature type="transmembrane region" description="Helical" evidence="6">
    <location>
        <begin position="112"/>
        <end position="132"/>
    </location>
</feature>
<dbReference type="InterPro" id="IPR050584">
    <property type="entry name" value="Cholesterol_7-desaturase"/>
</dbReference>
<keyword evidence="1" id="KW-0001">2Fe-2S</keyword>
<evidence type="ECO:0000256" key="2">
    <source>
        <dbReference type="ARBA" id="ARBA00022723"/>
    </source>
</evidence>
<dbReference type="Proteomes" id="UP000464507">
    <property type="component" value="Chromosome"/>
</dbReference>
<dbReference type="InterPro" id="IPR019251">
    <property type="entry name" value="DUF2231_TM"/>
</dbReference>
<dbReference type="Gene3D" id="2.102.10.10">
    <property type="entry name" value="Rieske [2Fe-2S] iron-sulphur domain"/>
    <property type="match status" value="1"/>
</dbReference>
<keyword evidence="6" id="KW-0472">Membrane</keyword>
<protein>
    <submittedName>
        <fullName evidence="8">(2Fe-2S)-binding protein</fullName>
    </submittedName>
</protein>
<dbReference type="PANTHER" id="PTHR21266:SF60">
    <property type="entry name" value="3-KETOSTEROID-9-ALPHA-MONOOXYGENASE, OXYGENASE COMPONENT"/>
    <property type="match status" value="1"/>
</dbReference>
<evidence type="ECO:0000313" key="9">
    <source>
        <dbReference type="Proteomes" id="UP000464507"/>
    </source>
</evidence>
<reference evidence="8 9" key="1">
    <citation type="submission" date="2016-09" db="EMBL/GenBank/DDBJ databases">
        <title>Complete genome sequence of microbes from the polar regions.</title>
        <authorList>
            <person name="Liao L."/>
            <person name="Chen B."/>
        </authorList>
    </citation>
    <scope>NUCLEOTIDE SEQUENCE [LARGE SCALE GENOMIC DNA]</scope>
    <source>
        <strain evidence="8 9">ZS314</strain>
    </source>
</reference>
<evidence type="ECO:0000256" key="4">
    <source>
        <dbReference type="ARBA" id="ARBA00023004"/>
    </source>
</evidence>
<evidence type="ECO:0000259" key="7">
    <source>
        <dbReference type="PROSITE" id="PS51296"/>
    </source>
</evidence>
<evidence type="ECO:0000256" key="6">
    <source>
        <dbReference type="SAM" id="Phobius"/>
    </source>
</evidence>
<keyword evidence="4" id="KW-0408">Iron</keyword>
<keyword evidence="3" id="KW-0560">Oxidoreductase</keyword>
<dbReference type="GO" id="GO:0046872">
    <property type="term" value="F:metal ion binding"/>
    <property type="evidence" value="ECO:0007669"/>
    <property type="project" value="UniProtKB-KW"/>
</dbReference>
<dbReference type="SUPFAM" id="SSF50022">
    <property type="entry name" value="ISP domain"/>
    <property type="match status" value="1"/>
</dbReference>
<evidence type="ECO:0000313" key="8">
    <source>
        <dbReference type="EMBL" id="QHO69144.1"/>
    </source>
</evidence>
<feature type="transmembrane region" description="Helical" evidence="6">
    <location>
        <begin position="144"/>
        <end position="165"/>
    </location>
</feature>
<keyword evidence="6" id="KW-0812">Transmembrane</keyword>
<evidence type="ECO:0000256" key="5">
    <source>
        <dbReference type="ARBA" id="ARBA00023014"/>
    </source>
</evidence>
<sequence>MREIPLFKLIERLETAAALDPVIRRVKGVVDGVIRPQWLRDTLHGVWVGHPLHPIAVQVPVGAWMSAGILDLLPRTHVGARTLVGVGVAAAIPTALAGYTDWARLHDRQLRVGIVHSAATLVATGLYAASFLQRAKGRHGSGKALSFTGLAVVSAAAFLGGHLSYRQAAGVNHAVDTLERFPRGWHPIGSLADLDEGRLMRRSVGELLLVVYRRGEHVMALSDACSHLSGPLSEGRLVVGDEPCVECPWHASTFSLISGDVVRGPATANQPRFDTRVVAGTVEVHLPEA</sequence>
<dbReference type="EMBL" id="CP017146">
    <property type="protein sequence ID" value="QHO69144.1"/>
    <property type="molecule type" value="Genomic_DNA"/>
</dbReference>
<dbReference type="Pfam" id="PF00355">
    <property type="entry name" value="Rieske"/>
    <property type="match status" value="1"/>
</dbReference>
<dbReference type="GO" id="GO:0051537">
    <property type="term" value="F:2 iron, 2 sulfur cluster binding"/>
    <property type="evidence" value="ECO:0007669"/>
    <property type="project" value="UniProtKB-KW"/>
</dbReference>
<dbReference type="GO" id="GO:0016705">
    <property type="term" value="F:oxidoreductase activity, acting on paired donors, with incorporation or reduction of molecular oxygen"/>
    <property type="evidence" value="ECO:0007669"/>
    <property type="project" value="UniProtKB-ARBA"/>
</dbReference>
<dbReference type="PROSITE" id="PS51296">
    <property type="entry name" value="RIESKE"/>
    <property type="match status" value="1"/>
</dbReference>
<evidence type="ECO:0000256" key="1">
    <source>
        <dbReference type="ARBA" id="ARBA00022714"/>
    </source>
</evidence>
<dbReference type="AlphaFoldDB" id="A0A7L5AIC1"/>
<dbReference type="InterPro" id="IPR017941">
    <property type="entry name" value="Rieske_2Fe-2S"/>
</dbReference>
<dbReference type="KEGG" id="mant:BHD05_05240"/>
<gene>
    <name evidence="8" type="ORF">BHD05_05240</name>
</gene>
<evidence type="ECO:0000256" key="3">
    <source>
        <dbReference type="ARBA" id="ARBA00023002"/>
    </source>
</evidence>
<dbReference type="GO" id="GO:0004497">
    <property type="term" value="F:monooxygenase activity"/>
    <property type="evidence" value="ECO:0007669"/>
    <property type="project" value="UniProtKB-ARBA"/>
</dbReference>
<dbReference type="OrthoDB" id="9795104at2"/>
<keyword evidence="5" id="KW-0411">Iron-sulfur</keyword>
<keyword evidence="2" id="KW-0479">Metal-binding</keyword>
<dbReference type="RefSeq" id="WP_161885499.1">
    <property type="nucleotide sequence ID" value="NZ_CP017146.1"/>
</dbReference>
<proteinExistence type="predicted"/>
<name>A0A7L5AIC1_9MICO</name>
<dbReference type="Pfam" id="PF09990">
    <property type="entry name" value="DUF2231"/>
    <property type="match status" value="1"/>
</dbReference>
<dbReference type="CDD" id="cd03467">
    <property type="entry name" value="Rieske"/>
    <property type="match status" value="1"/>
</dbReference>